<sequence length="63" mass="7248">MPRLSRFQAQWPGLNSQFHVRAGVTNFNEERVDLAIYYGATQYPDLYQERLMSENLLSPLASG</sequence>
<evidence type="ECO:0000313" key="1">
    <source>
        <dbReference type="EMBL" id="VUS92694.1"/>
    </source>
</evidence>
<organism evidence="1 2">
    <name type="scientific">Klebsiella huaxiensis</name>
    <dbReference type="NCBI Taxonomy" id="2153354"/>
    <lineage>
        <taxon>Bacteria</taxon>
        <taxon>Pseudomonadati</taxon>
        <taxon>Pseudomonadota</taxon>
        <taxon>Gammaproteobacteria</taxon>
        <taxon>Enterobacterales</taxon>
        <taxon>Enterobacteriaceae</taxon>
        <taxon>Klebsiella/Raoultella group</taxon>
        <taxon>Klebsiella</taxon>
    </lineage>
</organism>
<name>A0A564MFW2_9ENTR</name>
<evidence type="ECO:0000313" key="2">
    <source>
        <dbReference type="Proteomes" id="UP000317374"/>
    </source>
</evidence>
<dbReference type="EMBL" id="CABGGW010000048">
    <property type="protein sequence ID" value="VUS92694.1"/>
    <property type="molecule type" value="Genomic_DNA"/>
</dbReference>
<dbReference type="Gene3D" id="3.40.190.10">
    <property type="entry name" value="Periplasmic binding protein-like II"/>
    <property type="match status" value="1"/>
</dbReference>
<dbReference type="AlphaFoldDB" id="A0A564MFW2"/>
<reference evidence="1 2" key="1">
    <citation type="submission" date="2019-07" db="EMBL/GenBank/DDBJ databases">
        <authorList>
            <person name="Brisse S."/>
            <person name="Rodrigues C."/>
            <person name="Thorpe H."/>
        </authorList>
    </citation>
    <scope>NUCLEOTIDE SEQUENCE [LARGE SCALE GENOMIC DNA]</scope>
    <source>
        <strain evidence="1">SB6422</strain>
    </source>
</reference>
<gene>
    <name evidence="1" type="ORF">SB6422_02983</name>
</gene>
<accession>A0A564MFW2</accession>
<protein>
    <submittedName>
        <fullName evidence="1">Uncharacterized protein</fullName>
    </submittedName>
</protein>
<dbReference type="Proteomes" id="UP000317374">
    <property type="component" value="Unassembled WGS sequence"/>
</dbReference>
<dbReference type="SUPFAM" id="SSF53850">
    <property type="entry name" value="Periplasmic binding protein-like II"/>
    <property type="match status" value="1"/>
</dbReference>
<proteinExistence type="predicted"/>